<dbReference type="EMBL" id="KB445551">
    <property type="protein sequence ID" value="EMD00012.1"/>
    <property type="molecule type" value="Genomic_DNA"/>
</dbReference>
<dbReference type="GeneID" id="19111228"/>
<sequence>MALLTTLDVEALLRETLQIELSNHSRDLDQACPLCTVAIGWDEVLKSLRRLCQR</sequence>
<keyword evidence="2" id="KW-1185">Reference proteome</keyword>
<dbReference type="RefSeq" id="XP_007672512.1">
    <property type="nucleotide sequence ID" value="XM_007674322.1"/>
</dbReference>
<dbReference type="HOGENOM" id="CLU_3049970_0_0_1"/>
<dbReference type="KEGG" id="bcom:BAUCODRAFT_30453"/>
<accession>M2MT25</accession>
<reference evidence="1 2" key="1">
    <citation type="journal article" date="2012" name="PLoS Pathog.">
        <title>Diverse lifestyles and strategies of plant pathogenesis encoded in the genomes of eighteen Dothideomycetes fungi.</title>
        <authorList>
            <person name="Ohm R.A."/>
            <person name="Feau N."/>
            <person name="Henrissat B."/>
            <person name="Schoch C.L."/>
            <person name="Horwitz B.A."/>
            <person name="Barry K.W."/>
            <person name="Condon B.J."/>
            <person name="Copeland A.C."/>
            <person name="Dhillon B."/>
            <person name="Glaser F."/>
            <person name="Hesse C.N."/>
            <person name="Kosti I."/>
            <person name="LaButti K."/>
            <person name="Lindquist E.A."/>
            <person name="Lucas S."/>
            <person name="Salamov A.A."/>
            <person name="Bradshaw R.E."/>
            <person name="Ciuffetti L."/>
            <person name="Hamelin R.C."/>
            <person name="Kema G.H.J."/>
            <person name="Lawrence C."/>
            <person name="Scott J.A."/>
            <person name="Spatafora J.W."/>
            <person name="Turgeon B.G."/>
            <person name="de Wit P.J.G.M."/>
            <person name="Zhong S."/>
            <person name="Goodwin S.B."/>
            <person name="Grigoriev I.V."/>
        </authorList>
    </citation>
    <scope>NUCLEOTIDE SEQUENCE [LARGE SCALE GENOMIC DNA]</scope>
    <source>
        <strain evidence="1 2">UAMH 10762</strain>
    </source>
</reference>
<dbReference type="Proteomes" id="UP000011761">
    <property type="component" value="Unassembled WGS sequence"/>
</dbReference>
<dbReference type="AlphaFoldDB" id="M2MT25"/>
<proteinExistence type="predicted"/>
<evidence type="ECO:0000313" key="1">
    <source>
        <dbReference type="EMBL" id="EMD00012.1"/>
    </source>
</evidence>
<protein>
    <submittedName>
        <fullName evidence="1">Uncharacterized protein</fullName>
    </submittedName>
</protein>
<evidence type="ECO:0000313" key="2">
    <source>
        <dbReference type="Proteomes" id="UP000011761"/>
    </source>
</evidence>
<organism evidence="1 2">
    <name type="scientific">Baudoinia panamericana (strain UAMH 10762)</name>
    <name type="common">Angels' share fungus</name>
    <name type="synonym">Baudoinia compniacensis (strain UAMH 10762)</name>
    <dbReference type="NCBI Taxonomy" id="717646"/>
    <lineage>
        <taxon>Eukaryota</taxon>
        <taxon>Fungi</taxon>
        <taxon>Dikarya</taxon>
        <taxon>Ascomycota</taxon>
        <taxon>Pezizomycotina</taxon>
        <taxon>Dothideomycetes</taxon>
        <taxon>Dothideomycetidae</taxon>
        <taxon>Mycosphaerellales</taxon>
        <taxon>Teratosphaeriaceae</taxon>
        <taxon>Baudoinia</taxon>
    </lineage>
</organism>
<name>M2MT25_BAUPA</name>
<gene>
    <name evidence="1" type="ORF">BAUCODRAFT_30453</name>
</gene>